<dbReference type="OrthoDB" id="9398480at2759"/>
<evidence type="ECO:0000313" key="3">
    <source>
        <dbReference type="Proteomes" id="UP000051836"/>
    </source>
</evidence>
<protein>
    <submittedName>
        <fullName evidence="2">Uncharacterized protein</fullName>
    </submittedName>
</protein>
<dbReference type="AlphaFoldDB" id="A0A0Q3UR53"/>
<feature type="coiled-coil region" evidence="1">
    <location>
        <begin position="34"/>
        <end position="99"/>
    </location>
</feature>
<organism evidence="2 3">
    <name type="scientific">Amazona aestiva</name>
    <name type="common">Blue-fronted Amazon parrot</name>
    <dbReference type="NCBI Taxonomy" id="12930"/>
    <lineage>
        <taxon>Eukaryota</taxon>
        <taxon>Metazoa</taxon>
        <taxon>Chordata</taxon>
        <taxon>Craniata</taxon>
        <taxon>Vertebrata</taxon>
        <taxon>Euteleostomi</taxon>
        <taxon>Archelosauria</taxon>
        <taxon>Archosauria</taxon>
        <taxon>Dinosauria</taxon>
        <taxon>Saurischia</taxon>
        <taxon>Theropoda</taxon>
        <taxon>Coelurosauria</taxon>
        <taxon>Aves</taxon>
        <taxon>Neognathae</taxon>
        <taxon>Neoaves</taxon>
        <taxon>Telluraves</taxon>
        <taxon>Australaves</taxon>
        <taxon>Psittaciformes</taxon>
        <taxon>Psittacidae</taxon>
        <taxon>Amazona</taxon>
    </lineage>
</organism>
<sequence>MGSAMAGNCSARLEDLDKALAIANQSLAKAHGQRDDCKRQLSLLQGKALELEEALHNVSRLQGENRALQAAVAQQQQQLEDLQGSRDWLQQQNQHLQQQLQVMRSLYSDGTRLPDASLGLLVLLLTRMLLL</sequence>
<name>A0A0Q3UR53_AMAAE</name>
<dbReference type="EMBL" id="LMAW01002766">
    <property type="protein sequence ID" value="KQK77378.1"/>
    <property type="molecule type" value="Genomic_DNA"/>
</dbReference>
<proteinExistence type="predicted"/>
<gene>
    <name evidence="2" type="ORF">AAES_127043</name>
</gene>
<dbReference type="Proteomes" id="UP000051836">
    <property type="component" value="Unassembled WGS sequence"/>
</dbReference>
<evidence type="ECO:0000313" key="2">
    <source>
        <dbReference type="EMBL" id="KQK77378.1"/>
    </source>
</evidence>
<keyword evidence="1" id="KW-0175">Coiled coil</keyword>
<keyword evidence="3" id="KW-1185">Reference proteome</keyword>
<evidence type="ECO:0000256" key="1">
    <source>
        <dbReference type="SAM" id="Coils"/>
    </source>
</evidence>
<reference evidence="2 3" key="1">
    <citation type="submission" date="2015-10" db="EMBL/GenBank/DDBJ databases">
        <authorList>
            <person name="Gilbert D.G."/>
        </authorList>
    </citation>
    <scope>NUCLEOTIDE SEQUENCE [LARGE SCALE GENOMIC DNA]</scope>
    <source>
        <strain evidence="2">FVVF132</strain>
    </source>
</reference>
<accession>A0A0Q3UR53</accession>
<comment type="caution">
    <text evidence="2">The sequence shown here is derived from an EMBL/GenBank/DDBJ whole genome shotgun (WGS) entry which is preliminary data.</text>
</comment>
<dbReference type="Gene3D" id="1.20.5.1160">
    <property type="entry name" value="Vasodilator-stimulated phosphoprotein"/>
    <property type="match status" value="1"/>
</dbReference>
<dbReference type="SUPFAM" id="SSF57997">
    <property type="entry name" value="Tropomyosin"/>
    <property type="match status" value="1"/>
</dbReference>